<dbReference type="Gene3D" id="3.40.50.300">
    <property type="entry name" value="P-loop containing nucleotide triphosphate hydrolases"/>
    <property type="match status" value="1"/>
</dbReference>
<protein>
    <submittedName>
        <fullName evidence="1">Uncharacterized protein</fullName>
    </submittedName>
</protein>
<comment type="caution">
    <text evidence="1">The sequence shown here is derived from an EMBL/GenBank/DDBJ whole genome shotgun (WGS) entry which is preliminary data.</text>
</comment>
<name>A0ABX3VQ38_9MYCO</name>
<reference evidence="1 2" key="1">
    <citation type="journal article" date="2015" name="Emerg. Microbes Infect.">
        <title>Characterization of 17 strains belonging to the Mycobacterium simiae complex and description of Mycobacterium paraense sp. nov.</title>
        <authorList>
            <person name="Fusco da Costa A.R."/>
            <person name="Fedrizzi T."/>
            <person name="Lopes M.L."/>
            <person name="Pecorari M."/>
            <person name="Oliveira da Costa W.L."/>
            <person name="Giacobazzi E."/>
            <person name="da Costa Bahia J.R."/>
            <person name="De Sanctis V."/>
            <person name="Batista Lima K.V."/>
            <person name="Bertorelli R."/>
            <person name="Grottola A."/>
            <person name="Fabio A."/>
            <person name="Mariottini A."/>
            <person name="Ferretti P."/>
            <person name="Di Leva F."/>
            <person name="Fregni Serpini G."/>
            <person name="Tagliazucchi S."/>
            <person name="Rumpianesi F."/>
            <person name="Jousson O."/>
            <person name="Segata N."/>
            <person name="Tortoli E."/>
        </authorList>
    </citation>
    <scope>NUCLEOTIDE SEQUENCE [LARGE SCALE GENOMIC DNA]</scope>
    <source>
        <strain evidence="1 2">FI-07156</strain>
    </source>
</reference>
<dbReference type="Proteomes" id="UP000193801">
    <property type="component" value="Unassembled WGS sequence"/>
</dbReference>
<organism evidence="1 2">
    <name type="scientific">Mycobacterium paraense</name>
    <dbReference type="NCBI Taxonomy" id="767916"/>
    <lineage>
        <taxon>Bacteria</taxon>
        <taxon>Bacillati</taxon>
        <taxon>Actinomycetota</taxon>
        <taxon>Actinomycetes</taxon>
        <taxon>Mycobacteriales</taxon>
        <taxon>Mycobacteriaceae</taxon>
        <taxon>Mycobacterium</taxon>
        <taxon>Mycobacterium simiae complex</taxon>
    </lineage>
</organism>
<sequence>MEVLAGNQNMANPLALSAKLFTDTLARTQRFYQLALIDRGPDIEHPVMEAVFSAVDALVIVEAMNFGGAVAAEQTIDWLANRYAHELLRRSVVALNDVYHCDNKRLRH</sequence>
<evidence type="ECO:0000313" key="2">
    <source>
        <dbReference type="Proteomes" id="UP000193801"/>
    </source>
</evidence>
<accession>A0ABX3VQ38</accession>
<dbReference type="InterPro" id="IPR027417">
    <property type="entry name" value="P-loop_NTPase"/>
</dbReference>
<gene>
    <name evidence="1" type="ORF">AWB91_12450</name>
</gene>
<evidence type="ECO:0000313" key="1">
    <source>
        <dbReference type="EMBL" id="ORW32260.1"/>
    </source>
</evidence>
<proteinExistence type="predicted"/>
<dbReference type="EMBL" id="LQPK01000008">
    <property type="protein sequence ID" value="ORW32260.1"/>
    <property type="molecule type" value="Genomic_DNA"/>
</dbReference>
<keyword evidence="2" id="KW-1185">Reference proteome</keyword>